<evidence type="ECO:0000313" key="1">
    <source>
        <dbReference type="EMBL" id="KAK7343432.1"/>
    </source>
</evidence>
<dbReference type="EMBL" id="JAYMYQ010000003">
    <property type="protein sequence ID" value="KAK7343432.1"/>
    <property type="molecule type" value="Genomic_DNA"/>
</dbReference>
<proteinExistence type="predicted"/>
<reference evidence="1 2" key="1">
    <citation type="submission" date="2024-01" db="EMBL/GenBank/DDBJ databases">
        <title>The genomes of 5 underutilized Papilionoideae crops provide insights into root nodulation and disease resistanc.</title>
        <authorList>
            <person name="Jiang F."/>
        </authorList>
    </citation>
    <scope>NUCLEOTIDE SEQUENCE [LARGE SCALE GENOMIC DNA]</scope>
    <source>
        <strain evidence="1">LVBAO_FW01</strain>
        <tissue evidence="1">Leaves</tissue>
    </source>
</reference>
<name>A0AAN9M149_CANGL</name>
<keyword evidence="2" id="KW-1185">Reference proteome</keyword>
<protein>
    <submittedName>
        <fullName evidence="1">Uncharacterized protein</fullName>
    </submittedName>
</protein>
<dbReference type="AlphaFoldDB" id="A0AAN9M149"/>
<sequence>MKSSHLTGASELLSLKSDGILEREKDLREREVEEQKDNKRLRQFRGRIQGAVAVRAAFDHHIMLEFEVSSKEVILAGGLGFGFPFSSHEVD</sequence>
<organism evidence="1 2">
    <name type="scientific">Canavalia gladiata</name>
    <name type="common">Sword bean</name>
    <name type="synonym">Dolichos gladiatus</name>
    <dbReference type="NCBI Taxonomy" id="3824"/>
    <lineage>
        <taxon>Eukaryota</taxon>
        <taxon>Viridiplantae</taxon>
        <taxon>Streptophyta</taxon>
        <taxon>Embryophyta</taxon>
        <taxon>Tracheophyta</taxon>
        <taxon>Spermatophyta</taxon>
        <taxon>Magnoliopsida</taxon>
        <taxon>eudicotyledons</taxon>
        <taxon>Gunneridae</taxon>
        <taxon>Pentapetalae</taxon>
        <taxon>rosids</taxon>
        <taxon>fabids</taxon>
        <taxon>Fabales</taxon>
        <taxon>Fabaceae</taxon>
        <taxon>Papilionoideae</taxon>
        <taxon>50 kb inversion clade</taxon>
        <taxon>NPAAA clade</taxon>
        <taxon>indigoferoid/millettioid clade</taxon>
        <taxon>Phaseoleae</taxon>
        <taxon>Canavalia</taxon>
    </lineage>
</organism>
<dbReference type="Proteomes" id="UP001367508">
    <property type="component" value="Unassembled WGS sequence"/>
</dbReference>
<comment type="caution">
    <text evidence="1">The sequence shown here is derived from an EMBL/GenBank/DDBJ whole genome shotgun (WGS) entry which is preliminary data.</text>
</comment>
<evidence type="ECO:0000313" key="2">
    <source>
        <dbReference type="Proteomes" id="UP001367508"/>
    </source>
</evidence>
<gene>
    <name evidence="1" type="ORF">VNO77_12177</name>
</gene>
<accession>A0AAN9M149</accession>